<reference evidence="4" key="1">
    <citation type="submission" date="2016-10" db="EMBL/GenBank/DDBJ databases">
        <authorList>
            <person name="Varghese N."/>
            <person name="Submissions S."/>
        </authorList>
    </citation>
    <scope>NUCLEOTIDE SEQUENCE [LARGE SCALE GENOMIC DNA]</scope>
    <source>
        <strain evidence="4">DSM 25575</strain>
    </source>
</reference>
<name>A0A1I4YZ80_CHROL</name>
<feature type="region of interest" description="Disordered" evidence="1">
    <location>
        <begin position="62"/>
        <end position="88"/>
    </location>
</feature>
<keyword evidence="4" id="KW-1185">Reference proteome</keyword>
<evidence type="ECO:0000256" key="1">
    <source>
        <dbReference type="SAM" id="MobiDB-lite"/>
    </source>
</evidence>
<evidence type="ECO:0000313" key="4">
    <source>
        <dbReference type="Proteomes" id="UP000198769"/>
    </source>
</evidence>
<keyword evidence="2" id="KW-0472">Membrane</keyword>
<feature type="transmembrane region" description="Helical" evidence="2">
    <location>
        <begin position="29"/>
        <end position="51"/>
    </location>
</feature>
<keyword evidence="2" id="KW-1133">Transmembrane helix</keyword>
<evidence type="ECO:0000256" key="2">
    <source>
        <dbReference type="SAM" id="Phobius"/>
    </source>
</evidence>
<organism evidence="3 4">
    <name type="scientific">Chryseobacterium oleae</name>
    <dbReference type="NCBI Taxonomy" id="491207"/>
    <lineage>
        <taxon>Bacteria</taxon>
        <taxon>Pseudomonadati</taxon>
        <taxon>Bacteroidota</taxon>
        <taxon>Flavobacteriia</taxon>
        <taxon>Flavobacteriales</taxon>
        <taxon>Weeksellaceae</taxon>
        <taxon>Chryseobacterium group</taxon>
        <taxon>Chryseobacterium</taxon>
    </lineage>
</organism>
<dbReference type="Proteomes" id="UP000198769">
    <property type="component" value="Unassembled WGS sequence"/>
</dbReference>
<dbReference type="AlphaFoldDB" id="A0A1I4YZ80"/>
<gene>
    <name evidence="3" type="ORF">SAMN05421594_2784</name>
</gene>
<dbReference type="OrthoDB" id="675530at2"/>
<dbReference type="EMBL" id="FOVD01000003">
    <property type="protein sequence ID" value="SFN43247.1"/>
    <property type="molecule type" value="Genomic_DNA"/>
</dbReference>
<sequence length="88" mass="10267">MKKIRKAIDSYIDQIEQKWKALPDYRQRLLTKIFFAVYLLLSVFVLLHIWLKPTNTQKILPGTSIKGVPSEPDIKKNPGIHSHQKTLK</sequence>
<evidence type="ECO:0000313" key="3">
    <source>
        <dbReference type="EMBL" id="SFN43247.1"/>
    </source>
</evidence>
<evidence type="ECO:0008006" key="5">
    <source>
        <dbReference type="Google" id="ProtNLM"/>
    </source>
</evidence>
<keyword evidence="2" id="KW-0812">Transmembrane</keyword>
<accession>A0A1I4YZ80</accession>
<dbReference type="RefSeq" id="WP_090024965.1">
    <property type="nucleotide sequence ID" value="NZ_FOVD01000003.1"/>
</dbReference>
<protein>
    <recommendedName>
        <fullName evidence="5">Nitrogen regulatory IIA protein</fullName>
    </recommendedName>
</protein>
<proteinExistence type="predicted"/>